<comment type="caution">
    <text evidence="16">The sequence shown here is derived from an EMBL/GenBank/DDBJ whole genome shotgun (WGS) entry which is preliminary data.</text>
</comment>
<evidence type="ECO:0000256" key="1">
    <source>
        <dbReference type="ARBA" id="ARBA00001917"/>
    </source>
</evidence>
<evidence type="ECO:0000256" key="2">
    <source>
        <dbReference type="ARBA" id="ARBA00003125"/>
    </source>
</evidence>
<dbReference type="InterPro" id="IPR005720">
    <property type="entry name" value="Dihydroorotate_DH_cat"/>
</dbReference>
<reference evidence="16 17" key="1">
    <citation type="submission" date="2020-07" db="EMBL/GenBank/DDBJ databases">
        <title>Transfer of Campylobacter canadensis to the novel genus Avispirillum gen. nov., that also includes two novel species recovered from migratory waterfowl: Avispirillum anseris sp. nov. and Avispirillum brantae sp. nov.</title>
        <authorList>
            <person name="Miller W.G."/>
            <person name="Chapman M.H."/>
            <person name="Yee E."/>
            <person name="Inglis G.D."/>
        </authorList>
    </citation>
    <scope>NUCLEOTIDE SEQUENCE [LARGE SCALE GENOMIC DNA]</scope>
    <source>
        <strain evidence="16 17">L283</strain>
    </source>
</reference>
<evidence type="ECO:0000256" key="3">
    <source>
        <dbReference type="ARBA" id="ARBA00004370"/>
    </source>
</evidence>
<name>A0ABS7WVQ2_9BACT</name>
<dbReference type="InterPro" id="IPR050074">
    <property type="entry name" value="DHO_dehydrogenase"/>
</dbReference>
<sequence>MYEYLKKILFKLDPENAHDLAITLLKSQNYLKCFDFSYNNDKLKVSALDIDFKNPIGLAAGFDKNANILNALAYLGFGFIEIGAITPLAQSGNPKPRLWRLKEEQSLQNAFGFNNDGVKVVKNRLSKYNFNKLPPIFINVGKNKFTKNEEAINDYESVIKELDCYADAFVINISSPNTPNLRSLQNKDFINELFTRLTNISKKPILLKLSPDMNIDEANLLISTAKQSGAKGLILTNTSTDYSLSANAKNIGGISGALLKEKSLTMLKNIQKYDDFCIISSGGISTADDVYERLELGAKLVQIYTSFIYNGPKSIYNINKNLCQKI</sequence>
<keyword evidence="17" id="KW-1185">Reference proteome</keyword>
<keyword evidence="10" id="KW-0665">Pyrimidine biosynthesis</keyword>
<dbReference type="GO" id="GO:0106430">
    <property type="term" value="F:dihydroorotate dehydrogenase (quinone) activity"/>
    <property type="evidence" value="ECO:0007669"/>
    <property type="project" value="UniProtKB-EC"/>
</dbReference>
<evidence type="ECO:0000256" key="5">
    <source>
        <dbReference type="ARBA" id="ARBA00005359"/>
    </source>
</evidence>
<dbReference type="Gene3D" id="3.20.20.70">
    <property type="entry name" value="Aldolase class I"/>
    <property type="match status" value="1"/>
</dbReference>
<evidence type="ECO:0000256" key="7">
    <source>
        <dbReference type="ARBA" id="ARBA00018366"/>
    </source>
</evidence>
<gene>
    <name evidence="16" type="ORF">AVCANL283_08500</name>
</gene>
<dbReference type="EC" id="1.3.5.2" evidence="6 14"/>
<dbReference type="PANTHER" id="PTHR48109">
    <property type="entry name" value="DIHYDROOROTATE DEHYDROGENASE (QUINONE), MITOCHONDRIAL-RELATED"/>
    <property type="match status" value="1"/>
</dbReference>
<accession>A0ABS7WVQ2</accession>
<evidence type="ECO:0000256" key="8">
    <source>
        <dbReference type="ARBA" id="ARBA00022630"/>
    </source>
</evidence>
<dbReference type="RefSeq" id="WP_224325582.1">
    <property type="nucleotide sequence ID" value="NZ_JACGBB010000035.1"/>
</dbReference>
<evidence type="ECO:0000256" key="13">
    <source>
        <dbReference type="ARBA" id="ARBA00048639"/>
    </source>
</evidence>
<keyword evidence="11 16" id="KW-0560">Oxidoreductase</keyword>
<evidence type="ECO:0000256" key="6">
    <source>
        <dbReference type="ARBA" id="ARBA00012791"/>
    </source>
</evidence>
<evidence type="ECO:0000256" key="12">
    <source>
        <dbReference type="ARBA" id="ARBA00023136"/>
    </source>
</evidence>
<dbReference type="NCBIfam" id="NF003652">
    <property type="entry name" value="PRK05286.2-5"/>
    <property type="match status" value="1"/>
</dbReference>
<comment type="subcellular location">
    <subcellularLocation>
        <location evidence="3">Membrane</location>
    </subcellularLocation>
</comment>
<evidence type="ECO:0000256" key="14">
    <source>
        <dbReference type="NCBIfam" id="TIGR01036"/>
    </source>
</evidence>
<dbReference type="InterPro" id="IPR005719">
    <property type="entry name" value="Dihydroorotate_DH_2"/>
</dbReference>
<dbReference type="InterPro" id="IPR001295">
    <property type="entry name" value="Dihydroorotate_DH_CS"/>
</dbReference>
<dbReference type="PROSITE" id="PS00911">
    <property type="entry name" value="DHODEHASE_1"/>
    <property type="match status" value="1"/>
</dbReference>
<evidence type="ECO:0000256" key="11">
    <source>
        <dbReference type="ARBA" id="ARBA00023002"/>
    </source>
</evidence>
<protein>
    <recommendedName>
        <fullName evidence="7 14">Dihydroorotate dehydrogenase (quinone)</fullName>
        <ecNumber evidence="6 14">1.3.5.2</ecNumber>
    </recommendedName>
</protein>
<evidence type="ECO:0000256" key="10">
    <source>
        <dbReference type="ARBA" id="ARBA00022975"/>
    </source>
</evidence>
<comment type="function">
    <text evidence="2">Catalyzes the conversion of dihydroorotate to orotate with quinone as electron acceptor.</text>
</comment>
<keyword evidence="9" id="KW-0288">FMN</keyword>
<dbReference type="InterPro" id="IPR012135">
    <property type="entry name" value="Dihydroorotate_DH_1_2"/>
</dbReference>
<evidence type="ECO:0000313" key="17">
    <source>
        <dbReference type="Proteomes" id="UP000786183"/>
    </source>
</evidence>
<dbReference type="EMBL" id="JACGBB010000035">
    <property type="protein sequence ID" value="MBZ7988129.1"/>
    <property type="molecule type" value="Genomic_DNA"/>
</dbReference>
<dbReference type="PIRSF" id="PIRSF000164">
    <property type="entry name" value="DHO_oxidase"/>
    <property type="match status" value="1"/>
</dbReference>
<comment type="similarity">
    <text evidence="5">Belongs to the dihydroorotate dehydrogenase family. Type 2 subfamily.</text>
</comment>
<organism evidence="16 17">
    <name type="scientific">Campylobacter canadensis</name>
    <dbReference type="NCBI Taxonomy" id="449520"/>
    <lineage>
        <taxon>Bacteria</taxon>
        <taxon>Pseudomonadati</taxon>
        <taxon>Campylobacterota</taxon>
        <taxon>Epsilonproteobacteria</taxon>
        <taxon>Campylobacterales</taxon>
        <taxon>Campylobacteraceae</taxon>
        <taxon>Campylobacter</taxon>
    </lineage>
</organism>
<evidence type="ECO:0000259" key="15">
    <source>
        <dbReference type="Pfam" id="PF01180"/>
    </source>
</evidence>
<dbReference type="CDD" id="cd04738">
    <property type="entry name" value="DHOD_2_like"/>
    <property type="match status" value="1"/>
</dbReference>
<evidence type="ECO:0000256" key="9">
    <source>
        <dbReference type="ARBA" id="ARBA00022643"/>
    </source>
</evidence>
<proteinExistence type="inferred from homology"/>
<comment type="cofactor">
    <cofactor evidence="1">
        <name>FMN</name>
        <dbReference type="ChEBI" id="CHEBI:58210"/>
    </cofactor>
</comment>
<keyword evidence="8" id="KW-0285">Flavoprotein</keyword>
<dbReference type="Pfam" id="PF01180">
    <property type="entry name" value="DHO_dh"/>
    <property type="match status" value="1"/>
</dbReference>
<comment type="pathway">
    <text evidence="4">Pyrimidine metabolism; UMP biosynthesis via de novo pathway; orotate from (S)-dihydroorotate (quinone route): step 1/1.</text>
</comment>
<keyword evidence="12" id="KW-0472">Membrane</keyword>
<dbReference type="SUPFAM" id="SSF51395">
    <property type="entry name" value="FMN-linked oxidoreductases"/>
    <property type="match status" value="1"/>
</dbReference>
<dbReference type="NCBIfam" id="TIGR01036">
    <property type="entry name" value="pyrD_sub2"/>
    <property type="match status" value="1"/>
</dbReference>
<dbReference type="PANTHER" id="PTHR48109:SF4">
    <property type="entry name" value="DIHYDROOROTATE DEHYDROGENASE (QUINONE), MITOCHONDRIAL"/>
    <property type="match status" value="1"/>
</dbReference>
<evidence type="ECO:0000256" key="4">
    <source>
        <dbReference type="ARBA" id="ARBA00005161"/>
    </source>
</evidence>
<feature type="domain" description="Dihydroorotate dehydrogenase catalytic" evidence="15">
    <location>
        <begin position="43"/>
        <end position="324"/>
    </location>
</feature>
<comment type="catalytic activity">
    <reaction evidence="13">
        <text>(S)-dihydroorotate + a quinone = orotate + a quinol</text>
        <dbReference type="Rhea" id="RHEA:30187"/>
        <dbReference type="ChEBI" id="CHEBI:24646"/>
        <dbReference type="ChEBI" id="CHEBI:30839"/>
        <dbReference type="ChEBI" id="CHEBI:30864"/>
        <dbReference type="ChEBI" id="CHEBI:132124"/>
        <dbReference type="EC" id="1.3.5.2"/>
    </reaction>
</comment>
<evidence type="ECO:0000313" key="16">
    <source>
        <dbReference type="EMBL" id="MBZ7988129.1"/>
    </source>
</evidence>
<dbReference type="Proteomes" id="UP000786183">
    <property type="component" value="Unassembled WGS sequence"/>
</dbReference>
<dbReference type="InterPro" id="IPR013785">
    <property type="entry name" value="Aldolase_TIM"/>
</dbReference>